<organism evidence="4 5">
    <name type="scientific">Mya arenaria</name>
    <name type="common">Soft-shell clam</name>
    <dbReference type="NCBI Taxonomy" id="6604"/>
    <lineage>
        <taxon>Eukaryota</taxon>
        <taxon>Metazoa</taxon>
        <taxon>Spiralia</taxon>
        <taxon>Lophotrochozoa</taxon>
        <taxon>Mollusca</taxon>
        <taxon>Bivalvia</taxon>
        <taxon>Autobranchia</taxon>
        <taxon>Heteroconchia</taxon>
        <taxon>Euheterodonta</taxon>
        <taxon>Imparidentia</taxon>
        <taxon>Neoheterodontei</taxon>
        <taxon>Myida</taxon>
        <taxon>Myoidea</taxon>
        <taxon>Myidae</taxon>
        <taxon>Mya</taxon>
    </lineage>
</organism>
<keyword evidence="3" id="KW-0732">Signal</keyword>
<gene>
    <name evidence="4" type="ORF">MAR_025490</name>
</gene>
<reference evidence="4" key="1">
    <citation type="submission" date="2022-11" db="EMBL/GenBank/DDBJ databases">
        <title>Centuries of genome instability and evolution in soft-shell clam transmissible cancer (bioRxiv).</title>
        <authorList>
            <person name="Hart S.F.M."/>
            <person name="Yonemitsu M.A."/>
            <person name="Giersch R.M."/>
            <person name="Beal B.F."/>
            <person name="Arriagada G."/>
            <person name="Davis B.W."/>
            <person name="Ostrander E.A."/>
            <person name="Goff S.P."/>
            <person name="Metzger M.J."/>
        </authorList>
    </citation>
    <scope>NUCLEOTIDE SEQUENCE</scope>
    <source>
        <strain evidence="4">MELC-2E11</strain>
        <tissue evidence="4">Siphon/mantle</tissue>
    </source>
</reference>
<evidence type="ECO:0000256" key="1">
    <source>
        <dbReference type="SAM" id="MobiDB-lite"/>
    </source>
</evidence>
<evidence type="ECO:0000313" key="5">
    <source>
        <dbReference type="Proteomes" id="UP001164746"/>
    </source>
</evidence>
<feature type="compositionally biased region" description="Basic and acidic residues" evidence="1">
    <location>
        <begin position="237"/>
        <end position="248"/>
    </location>
</feature>
<keyword evidence="2" id="KW-1133">Transmembrane helix</keyword>
<feature type="transmembrane region" description="Helical" evidence="2">
    <location>
        <begin position="88"/>
        <end position="109"/>
    </location>
</feature>
<evidence type="ECO:0000313" key="4">
    <source>
        <dbReference type="EMBL" id="WAR11310.1"/>
    </source>
</evidence>
<protein>
    <submittedName>
        <fullName evidence="4">Uncharacterized protein</fullName>
    </submittedName>
</protein>
<accession>A0ABY7EN91</accession>
<keyword evidence="2" id="KW-0812">Transmembrane</keyword>
<name>A0ABY7EN91_MYAAR</name>
<keyword evidence="5" id="KW-1185">Reference proteome</keyword>
<evidence type="ECO:0000256" key="3">
    <source>
        <dbReference type="SAM" id="SignalP"/>
    </source>
</evidence>
<dbReference type="Proteomes" id="UP001164746">
    <property type="component" value="Chromosome 8"/>
</dbReference>
<feature type="transmembrane region" description="Helical" evidence="2">
    <location>
        <begin position="150"/>
        <end position="173"/>
    </location>
</feature>
<feature type="transmembrane region" description="Helical" evidence="2">
    <location>
        <begin position="121"/>
        <end position="144"/>
    </location>
</feature>
<dbReference type="EMBL" id="CP111019">
    <property type="protein sequence ID" value="WAR11310.1"/>
    <property type="molecule type" value="Genomic_DNA"/>
</dbReference>
<keyword evidence="2" id="KW-0472">Membrane</keyword>
<feature type="chain" id="PRO_5045740400" evidence="3">
    <location>
        <begin position="22"/>
        <end position="248"/>
    </location>
</feature>
<proteinExistence type="predicted"/>
<feature type="region of interest" description="Disordered" evidence="1">
    <location>
        <begin position="224"/>
        <end position="248"/>
    </location>
</feature>
<sequence length="248" mass="27264">MPFCGLSSGWAKLTLLVVAAAAGLHCAALATPYWMKAATLSNSVNITVGLWKQVNCSRAIGPPWSPWSPCYGQPLADTYQTLLFKVTQILECVVLVPAACSLVLCAYYITSPTVRTQTVVGWLMAFTFSSTALNLSGCITWLLNLPNAHFAFWSLGLAASAAALFFLAGILIIPDFRRSFVFHRDVLSSCTHPGHLLGTDHICTMEISRFFVTRQSLMPPSMEMCDRQANKDEDESKDALNDSKYRLR</sequence>
<evidence type="ECO:0000256" key="2">
    <source>
        <dbReference type="SAM" id="Phobius"/>
    </source>
</evidence>
<feature type="signal peptide" evidence="3">
    <location>
        <begin position="1"/>
        <end position="21"/>
    </location>
</feature>